<dbReference type="InterPro" id="IPR017956">
    <property type="entry name" value="AT_hook_DNA-bd_motif"/>
</dbReference>
<accession>A0A5N3P3K3</accession>
<keyword evidence="3" id="KW-1185">Reference proteome</keyword>
<dbReference type="EMBL" id="VCMV01000077">
    <property type="protein sequence ID" value="KAB0264294.1"/>
    <property type="molecule type" value="Genomic_DNA"/>
</dbReference>
<dbReference type="AlphaFoldDB" id="A0A5N3P3K3"/>
<comment type="caution">
    <text evidence="2">The sequence shown here is derived from an EMBL/GenBank/DDBJ whole genome shotgun (WGS) entry which is preliminary data.</text>
</comment>
<feature type="region of interest" description="Disordered" evidence="1">
    <location>
        <begin position="1"/>
        <end position="56"/>
    </location>
</feature>
<reference evidence="2 3" key="1">
    <citation type="journal article" date="2019" name="Microorganisms">
        <title>Genome Insights into the Novel Species Microvirga brassicacearum, a Rapeseed Endophyte with Biotechnological Potential.</title>
        <authorList>
            <person name="Jimenez-Gomez A."/>
            <person name="Saati-Santamaria Z."/>
            <person name="Igual J.M."/>
            <person name="Rivas R."/>
            <person name="Mateos P.F."/>
            <person name="Garcia-Fraile P."/>
        </authorList>
    </citation>
    <scope>NUCLEOTIDE SEQUENCE [LARGE SCALE GENOMIC DNA]</scope>
    <source>
        <strain evidence="2 3">CDVBN77</strain>
    </source>
</reference>
<dbReference type="RefSeq" id="WP_150949674.1">
    <property type="nucleotide sequence ID" value="NZ_VCMV01000077.1"/>
</dbReference>
<feature type="compositionally biased region" description="Polar residues" evidence="1">
    <location>
        <begin position="39"/>
        <end position="48"/>
    </location>
</feature>
<feature type="compositionally biased region" description="Low complexity" evidence="1">
    <location>
        <begin position="235"/>
        <end position="252"/>
    </location>
</feature>
<proteinExistence type="predicted"/>
<feature type="compositionally biased region" description="Polar residues" evidence="1">
    <location>
        <begin position="358"/>
        <end position="367"/>
    </location>
</feature>
<feature type="region of interest" description="Disordered" evidence="1">
    <location>
        <begin position="179"/>
        <end position="373"/>
    </location>
</feature>
<evidence type="ECO:0000256" key="1">
    <source>
        <dbReference type="SAM" id="MobiDB-lite"/>
    </source>
</evidence>
<dbReference type="Proteomes" id="UP000325684">
    <property type="component" value="Unassembled WGS sequence"/>
</dbReference>
<dbReference type="GO" id="GO:0003677">
    <property type="term" value="F:DNA binding"/>
    <property type="evidence" value="ECO:0007669"/>
    <property type="project" value="InterPro"/>
</dbReference>
<name>A0A5N3P3K3_9HYPH</name>
<organism evidence="2 3">
    <name type="scientific">Microvirga brassicacearum</name>
    <dbReference type="NCBI Taxonomy" id="2580413"/>
    <lineage>
        <taxon>Bacteria</taxon>
        <taxon>Pseudomonadati</taxon>
        <taxon>Pseudomonadota</taxon>
        <taxon>Alphaproteobacteria</taxon>
        <taxon>Hyphomicrobiales</taxon>
        <taxon>Methylobacteriaceae</taxon>
        <taxon>Microvirga</taxon>
    </lineage>
</organism>
<dbReference type="SMART" id="SM00384">
    <property type="entry name" value="AT_hook"/>
    <property type="match status" value="5"/>
</dbReference>
<evidence type="ECO:0000313" key="3">
    <source>
        <dbReference type="Proteomes" id="UP000325684"/>
    </source>
</evidence>
<feature type="compositionally biased region" description="Low complexity" evidence="1">
    <location>
        <begin position="270"/>
        <end position="281"/>
    </location>
</feature>
<dbReference type="PRINTS" id="PR00929">
    <property type="entry name" value="ATHOOK"/>
</dbReference>
<feature type="compositionally biased region" description="Basic and acidic residues" evidence="1">
    <location>
        <begin position="1"/>
        <end position="28"/>
    </location>
</feature>
<protein>
    <submittedName>
        <fullName evidence="2">Uncharacterized protein</fullName>
    </submittedName>
</protein>
<gene>
    <name evidence="2" type="ORF">FEZ63_23625</name>
</gene>
<dbReference type="OrthoDB" id="8012229at2"/>
<evidence type="ECO:0000313" key="2">
    <source>
        <dbReference type="EMBL" id="KAB0264294.1"/>
    </source>
</evidence>
<sequence length="487" mass="52509">MSDSKKKINVDDLLKRHLGKPSEPKPRQGSEVSRVAESETFSLPSTAPGSGPQPIVPARVTAEADAQQAGKIISSIASDIENMRAAMELMVEQIGKMVSLQSEQMSMQGEQTDLQKQHIEAVARLAPLVVQTQEVITGSVRDAVSSIQDLQEGMQTGYTLDGRGSEHIEAMSAERAIVAGDSAVRRPRGRPRKIRPEAAPGAGSENDRVAIPPTAPVPPRRPRGRPRKIQEPEVALPSPAMAGGAASSSDDSFVGRRPRGRPRKIREPEFSAPAAASSSPSEVRRPRGRPRKVPLAAGAHAPQDSQIRIPEVAQAARPALPGAEPEMPRRRGRPRKHPLQPAGIVSPPNTPSPGGNSDGATTTSPIRRSTVRPRMPAAERDWDGSAWLPQALVYSLPDKKDPRKYVTVIQVERKLWESAGFDPKDRLEIERDGYELLIYRADTGGVKAKKIDDDAVMIQAPNLGNLNLKQVKVAAGRGAVVVRGLKV</sequence>